<dbReference type="InterPro" id="IPR029058">
    <property type="entry name" value="AB_hydrolase_fold"/>
</dbReference>
<dbReference type="PANTHER" id="PTHR48098">
    <property type="entry name" value="ENTEROCHELIN ESTERASE-RELATED"/>
    <property type="match status" value="1"/>
</dbReference>
<organism evidence="1 2">
    <name type="scientific">Vagococcus humatus</name>
    <dbReference type="NCBI Taxonomy" id="1889241"/>
    <lineage>
        <taxon>Bacteria</taxon>
        <taxon>Bacillati</taxon>
        <taxon>Bacillota</taxon>
        <taxon>Bacilli</taxon>
        <taxon>Lactobacillales</taxon>
        <taxon>Enterococcaceae</taxon>
        <taxon>Vagococcus</taxon>
    </lineage>
</organism>
<dbReference type="InterPro" id="IPR000801">
    <property type="entry name" value="Esterase-like"/>
</dbReference>
<dbReference type="AlphaFoldDB" id="A0A3S0GF01"/>
<name>A0A3S0GF01_9ENTE</name>
<keyword evidence="2" id="KW-1185">Reference proteome</keyword>
<dbReference type="Pfam" id="PF00756">
    <property type="entry name" value="Esterase"/>
    <property type="match status" value="1"/>
</dbReference>
<dbReference type="PANTHER" id="PTHR48098:SF1">
    <property type="entry name" value="DIACYLGLYCEROL ACYLTRANSFERASE_MYCOLYLTRANSFERASE AG85A"/>
    <property type="match status" value="1"/>
</dbReference>
<accession>A0A3S0GF01</accession>
<proteinExistence type="predicted"/>
<protein>
    <submittedName>
        <fullName evidence="1">Acetylesterase</fullName>
    </submittedName>
</protein>
<sequence>MGMIVRGTLYSDVLEMDTGIAIVTPKELPTHTPYKVAYVLHGLSGNHESWINNTMVSLYAEKTPMIYVFPEVQRSFYTNMQTGLNYFDYICYELPQYIQKIYQVSDKKEDHLIVGASMGGFGALKCGLKRPDYFGNILSFSAALLQDYDQPLANQPKEDWSGTSMRRLLKNKFSQKVEQDLVAAFGHQEELPKEDNLLWLAQSVAPSEAPNIYLACGLKDPLLSANRHFYQQLNSLGLPVTYEEKEGYHEWSYFNQALDDGLRWYRRQNKKKK</sequence>
<evidence type="ECO:0000313" key="2">
    <source>
        <dbReference type="Proteomes" id="UP000277864"/>
    </source>
</evidence>
<dbReference type="Gene3D" id="3.40.50.1820">
    <property type="entry name" value="alpha/beta hydrolase"/>
    <property type="match status" value="1"/>
</dbReference>
<dbReference type="EMBL" id="PXZH01000001">
    <property type="protein sequence ID" value="RST90201.1"/>
    <property type="molecule type" value="Genomic_DNA"/>
</dbReference>
<evidence type="ECO:0000313" key="1">
    <source>
        <dbReference type="EMBL" id="RST90201.1"/>
    </source>
</evidence>
<dbReference type="InterPro" id="IPR050583">
    <property type="entry name" value="Mycobacterial_A85_antigen"/>
</dbReference>
<dbReference type="OrthoDB" id="9803578at2"/>
<dbReference type="SUPFAM" id="SSF53474">
    <property type="entry name" value="alpha/beta-Hydrolases"/>
    <property type="match status" value="1"/>
</dbReference>
<dbReference type="GO" id="GO:0016747">
    <property type="term" value="F:acyltransferase activity, transferring groups other than amino-acyl groups"/>
    <property type="evidence" value="ECO:0007669"/>
    <property type="project" value="TreeGrafter"/>
</dbReference>
<reference evidence="1 2" key="1">
    <citation type="submission" date="2018-03" db="EMBL/GenBank/DDBJ databases">
        <authorList>
            <person name="Gulvik C.A."/>
        </authorList>
    </citation>
    <scope>NUCLEOTIDE SEQUENCE [LARGE SCALE GENOMIC DNA]</scope>
    <source>
        <strain evidence="1 2">JCM 31581</strain>
    </source>
</reference>
<comment type="caution">
    <text evidence="1">The sequence shown here is derived from an EMBL/GenBank/DDBJ whole genome shotgun (WGS) entry which is preliminary data.</text>
</comment>
<gene>
    <name evidence="1" type="ORF">C7P63_03755</name>
</gene>
<dbReference type="Proteomes" id="UP000277864">
    <property type="component" value="Unassembled WGS sequence"/>
</dbReference>